<feature type="transmembrane region" description="Helical" evidence="1">
    <location>
        <begin position="241"/>
        <end position="262"/>
    </location>
</feature>
<keyword evidence="1" id="KW-0472">Membrane</keyword>
<name>A0A7W8VBA3_9ACTN</name>
<dbReference type="RefSeq" id="WP_221331395.1">
    <property type="nucleotide sequence ID" value="NZ_BAAAJD010000209.1"/>
</dbReference>
<dbReference type="PANTHER" id="PTHR35007">
    <property type="entry name" value="INTEGRAL MEMBRANE PROTEIN-RELATED"/>
    <property type="match status" value="1"/>
</dbReference>
<comment type="caution">
    <text evidence="2">The sequence shown here is derived from an EMBL/GenBank/DDBJ whole genome shotgun (WGS) entry which is preliminary data.</text>
</comment>
<dbReference type="PANTHER" id="PTHR35007:SF3">
    <property type="entry name" value="POSSIBLE CONSERVED ALANINE RICH MEMBRANE PROTEIN"/>
    <property type="match status" value="1"/>
</dbReference>
<dbReference type="AlphaFoldDB" id="A0A7W8VBA3"/>
<protein>
    <submittedName>
        <fullName evidence="2">Flp pilus assembly protein TadB</fullName>
    </submittedName>
</protein>
<gene>
    <name evidence="2" type="ORF">HDA36_000011</name>
</gene>
<keyword evidence="1" id="KW-0812">Transmembrane</keyword>
<accession>A0A7W8VBA3</accession>
<keyword evidence="1" id="KW-1133">Transmembrane helix</keyword>
<dbReference type="Proteomes" id="UP000572635">
    <property type="component" value="Unassembled WGS sequence"/>
</dbReference>
<dbReference type="EMBL" id="JACHDB010000001">
    <property type="protein sequence ID" value="MBB5429927.1"/>
    <property type="molecule type" value="Genomic_DNA"/>
</dbReference>
<proteinExistence type="predicted"/>
<sequence length="283" mass="29058">MNTAALLTGAAGGVLAGTGAWVVLAAALSRPAAPVRRARRLADRGRVLRAAGAAGAAVLVWGVTSWPVAAVLAAAGTWWLPRLLGPDRAHAERLARIEAVAAWTEQVRDLMAAASGLQGAIASTAPIAPAPIRGQVAALAERIRTDPQEALERFAAEADVPTADLVAVALGSAAERHAADLGRLLSGLAEAARDQAAMLVRTAAGRARVRTATRIITATTLALAALLMLFNPTYLAPFDSVAGQGVLAVIGGLWAAALGWLSRLARTDLGPRVLRPRTQEVGT</sequence>
<evidence type="ECO:0000256" key="1">
    <source>
        <dbReference type="SAM" id="Phobius"/>
    </source>
</evidence>
<evidence type="ECO:0000313" key="3">
    <source>
        <dbReference type="Proteomes" id="UP000572635"/>
    </source>
</evidence>
<evidence type="ECO:0000313" key="2">
    <source>
        <dbReference type="EMBL" id="MBB5429927.1"/>
    </source>
</evidence>
<organism evidence="2 3">
    <name type="scientific">Nocardiopsis composta</name>
    <dbReference type="NCBI Taxonomy" id="157465"/>
    <lineage>
        <taxon>Bacteria</taxon>
        <taxon>Bacillati</taxon>
        <taxon>Actinomycetota</taxon>
        <taxon>Actinomycetes</taxon>
        <taxon>Streptosporangiales</taxon>
        <taxon>Nocardiopsidaceae</taxon>
        <taxon>Nocardiopsis</taxon>
    </lineage>
</organism>
<reference evidence="2 3" key="1">
    <citation type="submission" date="2020-08" db="EMBL/GenBank/DDBJ databases">
        <title>Sequencing the genomes of 1000 actinobacteria strains.</title>
        <authorList>
            <person name="Klenk H.-P."/>
        </authorList>
    </citation>
    <scope>NUCLEOTIDE SEQUENCE [LARGE SCALE GENOMIC DNA]</scope>
    <source>
        <strain evidence="2 3">DSM 44551</strain>
    </source>
</reference>
<feature type="transmembrane region" description="Helical" evidence="1">
    <location>
        <begin position="49"/>
        <end position="80"/>
    </location>
</feature>
<feature type="transmembrane region" description="Helical" evidence="1">
    <location>
        <begin position="215"/>
        <end position="235"/>
    </location>
</feature>
<keyword evidence="3" id="KW-1185">Reference proteome</keyword>